<feature type="transmembrane region" description="Helical" evidence="1">
    <location>
        <begin position="82"/>
        <end position="100"/>
    </location>
</feature>
<feature type="transmembrane region" description="Helical" evidence="1">
    <location>
        <begin position="319"/>
        <end position="341"/>
    </location>
</feature>
<dbReference type="Proteomes" id="UP000248198">
    <property type="component" value="Unassembled WGS sequence"/>
</dbReference>
<evidence type="ECO:0000256" key="1">
    <source>
        <dbReference type="SAM" id="Phobius"/>
    </source>
</evidence>
<feature type="transmembrane region" description="Helical" evidence="1">
    <location>
        <begin position="51"/>
        <end position="70"/>
    </location>
</feature>
<proteinExistence type="predicted"/>
<reference evidence="2 3" key="1">
    <citation type="submission" date="2018-06" db="EMBL/GenBank/DDBJ databases">
        <title>Genomic Encyclopedia of Archaeal and Bacterial Type Strains, Phase II (KMG-II): from individual species to whole genera.</title>
        <authorList>
            <person name="Goeker M."/>
        </authorList>
    </citation>
    <scope>NUCLEOTIDE SEQUENCE [LARGE SCALE GENOMIC DNA]</scope>
    <source>
        <strain evidence="2 3">DSM 27372</strain>
    </source>
</reference>
<gene>
    <name evidence="2" type="ORF">B0O44_10829</name>
</gene>
<evidence type="ECO:0000313" key="2">
    <source>
        <dbReference type="EMBL" id="PYF70603.1"/>
    </source>
</evidence>
<feature type="transmembrane region" description="Helical" evidence="1">
    <location>
        <begin position="353"/>
        <end position="372"/>
    </location>
</feature>
<feature type="transmembrane region" description="Helical" evidence="1">
    <location>
        <begin position="384"/>
        <end position="409"/>
    </location>
</feature>
<feature type="transmembrane region" description="Helical" evidence="1">
    <location>
        <begin position="148"/>
        <end position="166"/>
    </location>
</feature>
<evidence type="ECO:0000313" key="3">
    <source>
        <dbReference type="Proteomes" id="UP000248198"/>
    </source>
</evidence>
<keyword evidence="3" id="KW-1185">Reference proteome</keyword>
<dbReference type="OrthoDB" id="2827525at2"/>
<keyword evidence="1" id="KW-0472">Membrane</keyword>
<sequence>MRDNQFNSRRWIIISLINFFIVSVVGIILRYKINFPLPLIDQKFLLHGHSHFAFVGWVSLALMALMVNYLTRSGIVTNYKKYHCLFIANTISAYGMLIAFTAQGYALASITFSTLSIFVSYFFIFYYWKDLSGIKGNQHTSNWFKFALVLLGISSIGPFTLAYLMANRIFVQDLYFSAIYFFLHFQYNGWFLFACFGLLFSFVQQKEDMHLLKINRGLFLILALTVIPSYLLSILGLKVPAYLFWIAAGSAIVQLSVVFYNYRLLEALRSRPDFSLNQMTAYLWTLAYISFALKIVLQSFSIIPYFADFAFSLRPVIVAYLHLCFLGVISFFILGCCNIVLARVGRELNKTGLCIFISGVLLQEGALMVQALDAIAFNGVVHTGIVLFLAAVMMAVGLAITLIKAGYFINAKRPL</sequence>
<name>A0A318U835_9SPHI</name>
<feature type="transmembrane region" description="Helical" evidence="1">
    <location>
        <begin position="106"/>
        <end position="128"/>
    </location>
</feature>
<feature type="transmembrane region" description="Helical" evidence="1">
    <location>
        <begin position="281"/>
        <end position="307"/>
    </location>
</feature>
<keyword evidence="1" id="KW-1133">Transmembrane helix</keyword>
<comment type="caution">
    <text evidence="2">The sequence shown here is derived from an EMBL/GenBank/DDBJ whole genome shotgun (WGS) entry which is preliminary data.</text>
</comment>
<organism evidence="2 3">
    <name type="scientific">Pedobacter nutrimenti</name>
    <dbReference type="NCBI Taxonomy" id="1241337"/>
    <lineage>
        <taxon>Bacteria</taxon>
        <taxon>Pseudomonadati</taxon>
        <taxon>Bacteroidota</taxon>
        <taxon>Sphingobacteriia</taxon>
        <taxon>Sphingobacteriales</taxon>
        <taxon>Sphingobacteriaceae</taxon>
        <taxon>Pedobacter</taxon>
    </lineage>
</organism>
<protein>
    <recommendedName>
        <fullName evidence="4">Heme/copper-type cytochrome/quinol oxidase subunit 1</fullName>
    </recommendedName>
</protein>
<feature type="transmembrane region" description="Helical" evidence="1">
    <location>
        <begin position="242"/>
        <end position="260"/>
    </location>
</feature>
<feature type="transmembrane region" description="Helical" evidence="1">
    <location>
        <begin position="12"/>
        <end position="31"/>
    </location>
</feature>
<feature type="transmembrane region" description="Helical" evidence="1">
    <location>
        <begin position="214"/>
        <end position="236"/>
    </location>
</feature>
<feature type="transmembrane region" description="Helical" evidence="1">
    <location>
        <begin position="178"/>
        <end position="202"/>
    </location>
</feature>
<evidence type="ECO:0008006" key="4">
    <source>
        <dbReference type="Google" id="ProtNLM"/>
    </source>
</evidence>
<keyword evidence="1" id="KW-0812">Transmembrane</keyword>
<dbReference type="AlphaFoldDB" id="A0A318U835"/>
<accession>A0A318U835</accession>
<dbReference type="RefSeq" id="WP_146229879.1">
    <property type="nucleotide sequence ID" value="NZ_QKLU01000008.1"/>
</dbReference>
<dbReference type="EMBL" id="QKLU01000008">
    <property type="protein sequence ID" value="PYF70603.1"/>
    <property type="molecule type" value="Genomic_DNA"/>
</dbReference>